<dbReference type="CDD" id="cd09274">
    <property type="entry name" value="RNase_HI_RT_Ty3"/>
    <property type="match status" value="1"/>
</dbReference>
<sequence length="1079" mass="122434">MKANDAILKNMQTNMTSLTNSNLELKNMFDQFMKMNTASSSGSGTLPGNTITNPKEDLKGITTRSGTAYRGPTIPTFSSSPVVERETEATKDTMHPTNNGSTEDVQPLVVPTESLILTSEPVNSPIIEPVASPVNLNFNISFADALILMPKFGPSIKSLLTNKDKLCELARTPLNEHYLAVLLKKLPEQLRDPDKFLIPCDFPGMAQCLALADLDASINLMPLSVWNKLSLPDLSPTCMTLELADHTISRPVRVAEDVFVKEGTFHFPADFVVVDFDADPRVPLILERSFLKTGRALIDVFEGELTLRVGKEAITFNLDQTSRYSANYSDMTANRIDVIDMACEYYSQEVLGYSDVIAKVDAFLTLEDDPTSPEVDQSYLESEGGILLLEAFLNDDPSLPHLNEGNYLPEVHKELKIYEAKSDKSSIDEPPEVKLKDLPPHLEYAFLEGDDKLPVIITKDLNDFEPAVQHHRRVNPKIHDVIKKEVLKLLDAGLIYPISDSPWVSPVHCVPKKGGFTVVENEENELIPTRLVTGWRVCIDYHQEKTTFTCPYGTFAYRRMPFGLCNAPGTFQRCLMAIFHDMIEKTMELFMDDFLVFGNSFQICLSHLEKMLKGCEDTNLCLNWEKSHFMVKKGIVLGHTISKEGIKVDKAKVDIITKLPHPTTVKGIQSFLGHAGFYRHFIKDFSKIARPMTRLLEKDTPFLFSKECVEAFQTLKRKLTEAPILIAPNWDIPFELMCDASDFTIGAVLGQRQEKHCRPIHYASKTMTEAESNYTTTEKEMLVVVYAFEKFWSYLIMNKSIVYTDNYALKYLFAKNDFMVRLLRLVLLLQEFTFKVIDTKEAENLAADHLSQLENPHPNVLDLKEINESFPRETLNLVSTRGNSSTSWFADFANYHAENFIVKGMSSQQKSKFFKDVKHYFWDDPFLFKICADQVIRRYVYGQKAIDILKACHYGPTGRHHGPNYTAKKVFDSGFYWPTIYRDAQDLVKNCDVCQRQGKISQRDEMPQNSIQVCEIFDVWGIDFMGPFSSSRYILIAVDYLSKWVEAKALSTNDARVVCKFLKNLFARFGTLIGKIICI</sequence>
<dbReference type="Pfam" id="PF00078">
    <property type="entry name" value="RVT_1"/>
    <property type="match status" value="1"/>
</dbReference>
<protein>
    <submittedName>
        <fullName evidence="10">Reverse transcriptase domain-containing protein</fullName>
    </submittedName>
</protein>
<keyword evidence="10" id="KW-0695">RNA-directed DNA polymerase</keyword>
<dbReference type="GO" id="GO:0004519">
    <property type="term" value="F:endonuclease activity"/>
    <property type="evidence" value="ECO:0007669"/>
    <property type="project" value="UniProtKB-KW"/>
</dbReference>
<comment type="caution">
    <text evidence="10">The sequence shown here is derived from an EMBL/GenBank/DDBJ whole genome shotgun (WGS) entry which is preliminary data.</text>
</comment>
<dbReference type="SUPFAM" id="SSF53098">
    <property type="entry name" value="Ribonuclease H-like"/>
    <property type="match status" value="1"/>
</dbReference>
<dbReference type="PANTHER" id="PTHR37984">
    <property type="entry name" value="PROTEIN CBG26694"/>
    <property type="match status" value="1"/>
</dbReference>
<dbReference type="EMBL" id="BKCJ010003269">
    <property type="protein sequence ID" value="GEU54047.1"/>
    <property type="molecule type" value="Genomic_DNA"/>
</dbReference>
<dbReference type="PANTHER" id="PTHR37984:SF5">
    <property type="entry name" value="PROTEIN NYNRIN-LIKE"/>
    <property type="match status" value="1"/>
</dbReference>
<keyword evidence="4" id="KW-0255">Endonuclease</keyword>
<evidence type="ECO:0000256" key="2">
    <source>
        <dbReference type="ARBA" id="ARBA00022695"/>
    </source>
</evidence>
<dbReference type="Gene3D" id="2.40.70.10">
    <property type="entry name" value="Acid Proteases"/>
    <property type="match status" value="1"/>
</dbReference>
<dbReference type="AlphaFoldDB" id="A0A6L2KZR5"/>
<organism evidence="10">
    <name type="scientific">Tanacetum cinerariifolium</name>
    <name type="common">Dalmatian daisy</name>
    <name type="synonym">Chrysanthemum cinerariifolium</name>
    <dbReference type="NCBI Taxonomy" id="118510"/>
    <lineage>
        <taxon>Eukaryota</taxon>
        <taxon>Viridiplantae</taxon>
        <taxon>Streptophyta</taxon>
        <taxon>Embryophyta</taxon>
        <taxon>Tracheophyta</taxon>
        <taxon>Spermatophyta</taxon>
        <taxon>Magnoliopsida</taxon>
        <taxon>eudicotyledons</taxon>
        <taxon>Gunneridae</taxon>
        <taxon>Pentapetalae</taxon>
        <taxon>asterids</taxon>
        <taxon>campanulids</taxon>
        <taxon>Asterales</taxon>
        <taxon>Asteraceae</taxon>
        <taxon>Asteroideae</taxon>
        <taxon>Anthemideae</taxon>
        <taxon>Anthemidinae</taxon>
        <taxon>Tanacetum</taxon>
    </lineage>
</organism>
<proteinExistence type="predicted"/>
<dbReference type="GO" id="GO:0003964">
    <property type="term" value="F:RNA-directed DNA polymerase activity"/>
    <property type="evidence" value="ECO:0007669"/>
    <property type="project" value="UniProtKB-KW"/>
</dbReference>
<gene>
    <name evidence="10" type="ORF">Tci_026025</name>
</gene>
<dbReference type="InterPro" id="IPR041577">
    <property type="entry name" value="RT_RNaseH_2"/>
</dbReference>
<evidence type="ECO:0000259" key="8">
    <source>
        <dbReference type="Pfam" id="PF17919"/>
    </source>
</evidence>
<dbReference type="GO" id="GO:0003676">
    <property type="term" value="F:nucleic acid binding"/>
    <property type="evidence" value="ECO:0007669"/>
    <property type="project" value="InterPro"/>
</dbReference>
<evidence type="ECO:0000256" key="1">
    <source>
        <dbReference type="ARBA" id="ARBA00022679"/>
    </source>
</evidence>
<feature type="region of interest" description="Disordered" evidence="6">
    <location>
        <begin position="63"/>
        <end position="105"/>
    </location>
</feature>
<dbReference type="Gene3D" id="3.30.420.10">
    <property type="entry name" value="Ribonuclease H-like superfamily/Ribonuclease H"/>
    <property type="match status" value="1"/>
</dbReference>
<dbReference type="CDD" id="cd01647">
    <property type="entry name" value="RT_LTR"/>
    <property type="match status" value="1"/>
</dbReference>
<dbReference type="Pfam" id="PF17919">
    <property type="entry name" value="RT_RNaseH_2"/>
    <property type="match status" value="1"/>
</dbReference>
<dbReference type="InterPro" id="IPR043502">
    <property type="entry name" value="DNA/RNA_pol_sf"/>
</dbReference>
<keyword evidence="4" id="KW-0378">Hydrolase</keyword>
<dbReference type="Gene3D" id="3.10.10.10">
    <property type="entry name" value="HIV Type 1 Reverse Transcriptase, subunit A, domain 1"/>
    <property type="match status" value="1"/>
</dbReference>
<dbReference type="InterPro" id="IPR041588">
    <property type="entry name" value="Integrase_H2C2"/>
</dbReference>
<feature type="compositionally biased region" description="Polar residues" evidence="6">
    <location>
        <begin position="95"/>
        <end position="104"/>
    </location>
</feature>
<dbReference type="Gene3D" id="3.30.70.270">
    <property type="match status" value="2"/>
</dbReference>
<evidence type="ECO:0000256" key="3">
    <source>
        <dbReference type="ARBA" id="ARBA00022722"/>
    </source>
</evidence>
<feature type="compositionally biased region" description="Basic and acidic residues" evidence="6">
    <location>
        <begin position="83"/>
        <end position="94"/>
    </location>
</feature>
<dbReference type="Gene3D" id="1.10.340.70">
    <property type="match status" value="1"/>
</dbReference>
<keyword evidence="5" id="KW-0511">Multifunctional enzyme</keyword>
<keyword evidence="1" id="KW-0808">Transferase</keyword>
<dbReference type="InterPro" id="IPR043128">
    <property type="entry name" value="Rev_trsase/Diguanyl_cyclase"/>
</dbReference>
<feature type="domain" description="Reverse transcriptase" evidence="7">
    <location>
        <begin position="543"/>
        <end position="641"/>
    </location>
</feature>
<dbReference type="SUPFAM" id="SSF56672">
    <property type="entry name" value="DNA/RNA polymerases"/>
    <property type="match status" value="1"/>
</dbReference>
<accession>A0A6L2KZR5</accession>
<dbReference type="InterPro" id="IPR050951">
    <property type="entry name" value="Retrovirus_Pol_polyprotein"/>
</dbReference>
<evidence type="ECO:0000256" key="6">
    <source>
        <dbReference type="SAM" id="MobiDB-lite"/>
    </source>
</evidence>
<dbReference type="FunFam" id="3.30.70.270:FF:000020">
    <property type="entry name" value="Transposon Tf2-6 polyprotein-like Protein"/>
    <property type="match status" value="1"/>
</dbReference>
<dbReference type="CDD" id="cd00303">
    <property type="entry name" value="retropepsin_like"/>
    <property type="match status" value="1"/>
</dbReference>
<evidence type="ECO:0000256" key="4">
    <source>
        <dbReference type="ARBA" id="ARBA00022759"/>
    </source>
</evidence>
<keyword evidence="3" id="KW-0540">Nuclease</keyword>
<dbReference type="InterPro" id="IPR036397">
    <property type="entry name" value="RNaseH_sf"/>
</dbReference>
<evidence type="ECO:0000259" key="9">
    <source>
        <dbReference type="Pfam" id="PF17921"/>
    </source>
</evidence>
<dbReference type="InterPro" id="IPR000477">
    <property type="entry name" value="RT_dom"/>
</dbReference>
<reference evidence="10" key="1">
    <citation type="journal article" date="2019" name="Sci. Rep.">
        <title>Draft genome of Tanacetum cinerariifolium, the natural source of mosquito coil.</title>
        <authorList>
            <person name="Yamashiro T."/>
            <person name="Shiraishi A."/>
            <person name="Satake H."/>
            <person name="Nakayama K."/>
        </authorList>
    </citation>
    <scope>NUCLEOTIDE SEQUENCE</scope>
</reference>
<dbReference type="FunFam" id="3.10.20.370:FF:000001">
    <property type="entry name" value="Retrovirus-related Pol polyprotein from transposon 17.6-like protein"/>
    <property type="match status" value="1"/>
</dbReference>
<evidence type="ECO:0000259" key="7">
    <source>
        <dbReference type="Pfam" id="PF00078"/>
    </source>
</evidence>
<keyword evidence="2" id="KW-0548">Nucleotidyltransferase</keyword>
<feature type="domain" description="Integrase zinc-binding" evidence="9">
    <location>
        <begin position="947"/>
        <end position="997"/>
    </location>
</feature>
<name>A0A6L2KZR5_TANCI</name>
<feature type="domain" description="Reverse transcriptase/retrotransposon-derived protein RNase H-like" evidence="8">
    <location>
        <begin position="705"/>
        <end position="800"/>
    </location>
</feature>
<dbReference type="InterPro" id="IPR021109">
    <property type="entry name" value="Peptidase_aspartic_dom_sf"/>
</dbReference>
<evidence type="ECO:0000313" key="10">
    <source>
        <dbReference type="EMBL" id="GEU54047.1"/>
    </source>
</evidence>
<dbReference type="InterPro" id="IPR012337">
    <property type="entry name" value="RNaseH-like_sf"/>
</dbReference>
<dbReference type="Pfam" id="PF17921">
    <property type="entry name" value="Integrase_H2C2"/>
    <property type="match status" value="1"/>
</dbReference>
<evidence type="ECO:0000256" key="5">
    <source>
        <dbReference type="ARBA" id="ARBA00023268"/>
    </source>
</evidence>